<proteinExistence type="predicted"/>
<dbReference type="EMBL" id="HBKN01012035">
    <property type="protein sequence ID" value="CAE2282814.1"/>
    <property type="molecule type" value="Transcribed_RNA"/>
</dbReference>
<protein>
    <submittedName>
        <fullName evidence="1">Uncharacterized protein</fullName>
    </submittedName>
</protein>
<sequence>MSTLTGKRIADDVIDSPSKRIKQYFKEGFMRFGVQWANEEFAAASQQGTFSQASQDIMVPDVEPQPAQKEQAGTGMEVDTQKEAEWWEWWSKKWEQPAYVQVPNDLMR</sequence>
<name>A0A7S4K4K8_GUITH</name>
<reference evidence="1" key="1">
    <citation type="submission" date="2021-01" db="EMBL/GenBank/DDBJ databases">
        <authorList>
            <person name="Corre E."/>
            <person name="Pelletier E."/>
            <person name="Niang G."/>
            <person name="Scheremetjew M."/>
            <person name="Finn R."/>
            <person name="Kale V."/>
            <person name="Holt S."/>
            <person name="Cochrane G."/>
            <person name="Meng A."/>
            <person name="Brown T."/>
            <person name="Cohen L."/>
        </authorList>
    </citation>
    <scope>NUCLEOTIDE SEQUENCE</scope>
    <source>
        <strain evidence="1">CCMP 2712</strain>
    </source>
</reference>
<gene>
    <name evidence="1" type="ORF">GTHE00462_LOCUS9420</name>
</gene>
<organism evidence="1">
    <name type="scientific">Guillardia theta</name>
    <name type="common">Cryptophyte</name>
    <name type="synonym">Cryptomonas phi</name>
    <dbReference type="NCBI Taxonomy" id="55529"/>
    <lineage>
        <taxon>Eukaryota</taxon>
        <taxon>Cryptophyceae</taxon>
        <taxon>Pyrenomonadales</taxon>
        <taxon>Geminigeraceae</taxon>
        <taxon>Guillardia</taxon>
    </lineage>
</organism>
<accession>A0A7S4K4K8</accession>
<evidence type="ECO:0000313" key="1">
    <source>
        <dbReference type="EMBL" id="CAE2282814.1"/>
    </source>
</evidence>
<dbReference type="AlphaFoldDB" id="A0A7S4K4K8"/>